<evidence type="ECO:0000313" key="2">
    <source>
        <dbReference type="EMBL" id="XBH00818.1"/>
    </source>
</evidence>
<keyword evidence="1" id="KW-0812">Transmembrane</keyword>
<accession>A0AAU7C624</accession>
<sequence length="613" mass="66718">MFPLKGLATILLCNAGLEFHRFQCEGCFVRVLSETGSPTGEWNRIALLVWPARVAIVLLVAWMCLSGYWKHPSRYDLDLSGWVNADAPRLEQIVRRLIFEWGTDLAGFAAIGVLAYWALGNLEMRIGRWARLGLIVGAGVAICGLVRGGQLGQIPALGHLVLPLGAYGLGAWVGRACVRGRRAILWLGPQFGALLGVVGVLVLVVGWLSLQDEPLAFEPTAVGMGANRKLANKLRGTRDGADWARRVRLSGEDLNQMVGLGLSRVSPGSKARLRIEGGLADAELSYALRVRGKPRYLNLHFRGSARIDDGELSVQANRLSIGRVGVPWVVLGLVAPPIASTIRHDRDLRNIVGSIASVRMTGDAVETVFKPGECNNTFLPSIALAISGKPNLIVPTREHVRHLVEGSEDLPDGEGRFAELLRRAFDFARKRSIDGDPILENRSALVALAVLLGHERVESVVGPVLDDRLREISRRNLQGVNLRGRGDWTKHFYVSAAMALIACEQTSDKIGVLKEVLDAEDGGSGFSFGDLAANRAGIQLARVSTYNLDSARALQERLAVDFPIDTVFPEVADLPEDLNRDEFQAKFGGVGGEAYRELVAEIDRRLAQCPALR</sequence>
<evidence type="ECO:0000256" key="1">
    <source>
        <dbReference type="SAM" id="Phobius"/>
    </source>
</evidence>
<name>A0AAU7C624_9BACT</name>
<organism evidence="2">
    <name type="scientific">Singulisphaera sp. Ch08</name>
    <dbReference type="NCBI Taxonomy" id="3120278"/>
    <lineage>
        <taxon>Bacteria</taxon>
        <taxon>Pseudomonadati</taxon>
        <taxon>Planctomycetota</taxon>
        <taxon>Planctomycetia</taxon>
        <taxon>Isosphaerales</taxon>
        <taxon>Isosphaeraceae</taxon>
        <taxon>Singulisphaera</taxon>
    </lineage>
</organism>
<gene>
    <name evidence="2" type="ORF">V5E97_20910</name>
</gene>
<dbReference type="EMBL" id="CP155447">
    <property type="protein sequence ID" value="XBH00818.1"/>
    <property type="molecule type" value="Genomic_DNA"/>
</dbReference>
<dbReference type="RefSeq" id="WP_406693495.1">
    <property type="nucleotide sequence ID" value="NZ_CP155447.1"/>
</dbReference>
<feature type="transmembrane region" description="Helical" evidence="1">
    <location>
        <begin position="47"/>
        <end position="69"/>
    </location>
</feature>
<reference evidence="2" key="1">
    <citation type="submission" date="2024-05" db="EMBL/GenBank/DDBJ databases">
        <title>Planctomycetes of the genus Singulisphaera possess chitinolytic capabilities.</title>
        <authorList>
            <person name="Ivanova A."/>
        </authorList>
    </citation>
    <scope>NUCLEOTIDE SEQUENCE</scope>
    <source>
        <strain evidence="2">Ch08T</strain>
    </source>
</reference>
<keyword evidence="1" id="KW-0472">Membrane</keyword>
<feature type="transmembrane region" description="Helical" evidence="1">
    <location>
        <begin position="185"/>
        <end position="210"/>
    </location>
</feature>
<feature type="transmembrane region" description="Helical" evidence="1">
    <location>
        <begin position="154"/>
        <end position="173"/>
    </location>
</feature>
<proteinExistence type="predicted"/>
<dbReference type="AlphaFoldDB" id="A0AAU7C624"/>
<protein>
    <submittedName>
        <fullName evidence="2">Uncharacterized protein</fullName>
    </submittedName>
</protein>
<feature type="transmembrane region" description="Helical" evidence="1">
    <location>
        <begin position="129"/>
        <end position="148"/>
    </location>
</feature>
<feature type="transmembrane region" description="Helical" evidence="1">
    <location>
        <begin position="98"/>
        <end position="117"/>
    </location>
</feature>
<keyword evidence="1" id="KW-1133">Transmembrane helix</keyword>